<evidence type="ECO:0000313" key="6">
    <source>
        <dbReference type="Proteomes" id="UP000838821"/>
    </source>
</evidence>
<dbReference type="EMBL" id="CAKMMW010000008">
    <property type="protein sequence ID" value="CAH1208026.1"/>
    <property type="molecule type" value="Genomic_DNA"/>
</dbReference>
<reference evidence="5" key="1">
    <citation type="submission" date="2022-01" db="EMBL/GenBank/DDBJ databases">
        <authorList>
            <person name="Criscuolo A."/>
        </authorList>
    </citation>
    <scope>NUCLEOTIDE SEQUENCE</scope>
    <source>
        <strain evidence="5">CIP111891</strain>
    </source>
</reference>
<comment type="similarity">
    <text evidence="1">Belongs to the bacterial solute-binding protein 1 family.</text>
</comment>
<gene>
    <name evidence="5" type="ORF">PAECIP111891_03144</name>
</gene>
<dbReference type="PANTHER" id="PTHR30061">
    <property type="entry name" value="MALTOSE-BINDING PERIPLASMIC PROTEIN"/>
    <property type="match status" value="1"/>
</dbReference>
<dbReference type="PROSITE" id="PS01037">
    <property type="entry name" value="SBP_BACTERIAL_1"/>
    <property type="match status" value="1"/>
</dbReference>
<dbReference type="InterPro" id="IPR006059">
    <property type="entry name" value="SBP"/>
</dbReference>
<dbReference type="Gene3D" id="3.40.190.10">
    <property type="entry name" value="Periplasmic binding protein-like II"/>
    <property type="match status" value="2"/>
</dbReference>
<comment type="caution">
    <text evidence="5">The sequence shown here is derived from an EMBL/GenBank/DDBJ whole genome shotgun (WGS) entry which is preliminary data.</text>
</comment>
<keyword evidence="3 4" id="KW-0732">Signal</keyword>
<evidence type="ECO:0008006" key="7">
    <source>
        <dbReference type="Google" id="ProtNLM"/>
    </source>
</evidence>
<name>A0ABM9C9U2_9BACL</name>
<dbReference type="Pfam" id="PF01547">
    <property type="entry name" value="SBP_bac_1"/>
    <property type="match status" value="1"/>
</dbReference>
<accession>A0ABM9C9U2</accession>
<dbReference type="PANTHER" id="PTHR30061:SF50">
    <property type="entry name" value="MALTOSE_MALTODEXTRIN-BINDING PERIPLASMIC PROTEIN"/>
    <property type="match status" value="1"/>
</dbReference>
<evidence type="ECO:0000256" key="3">
    <source>
        <dbReference type="ARBA" id="ARBA00022729"/>
    </source>
</evidence>
<proteinExistence type="inferred from homology"/>
<feature type="signal peptide" evidence="4">
    <location>
        <begin position="1"/>
        <end position="19"/>
    </location>
</feature>
<evidence type="ECO:0000313" key="5">
    <source>
        <dbReference type="EMBL" id="CAH1208026.1"/>
    </source>
</evidence>
<evidence type="ECO:0000256" key="2">
    <source>
        <dbReference type="ARBA" id="ARBA00022448"/>
    </source>
</evidence>
<dbReference type="SUPFAM" id="SSF53850">
    <property type="entry name" value="Periplasmic binding protein-like II"/>
    <property type="match status" value="1"/>
</dbReference>
<keyword evidence="2" id="KW-0813">Transport</keyword>
<keyword evidence="6" id="KW-1185">Reference proteome</keyword>
<dbReference type="Proteomes" id="UP000838821">
    <property type="component" value="Unassembled WGS sequence"/>
</dbReference>
<protein>
    <recommendedName>
        <fullName evidence="7">Extracellular solute-binding protein</fullName>
    </recommendedName>
</protein>
<organism evidence="5 6">
    <name type="scientific">Paenibacillus allorhizoplanae</name>
    <dbReference type="NCBI Taxonomy" id="2905648"/>
    <lineage>
        <taxon>Bacteria</taxon>
        <taxon>Bacillati</taxon>
        <taxon>Bacillota</taxon>
        <taxon>Bacilli</taxon>
        <taxon>Bacillales</taxon>
        <taxon>Paenibacillaceae</taxon>
        <taxon>Paenibacillus</taxon>
    </lineage>
</organism>
<evidence type="ECO:0000256" key="1">
    <source>
        <dbReference type="ARBA" id="ARBA00008520"/>
    </source>
</evidence>
<dbReference type="RefSeq" id="WP_236288499.1">
    <property type="nucleotide sequence ID" value="NZ_CAKMMW010000008.1"/>
</dbReference>
<evidence type="ECO:0000256" key="4">
    <source>
        <dbReference type="SAM" id="SignalP"/>
    </source>
</evidence>
<feature type="chain" id="PRO_5045352982" description="Extracellular solute-binding protein" evidence="4">
    <location>
        <begin position="20"/>
        <end position="450"/>
    </location>
</feature>
<dbReference type="PROSITE" id="PS51257">
    <property type="entry name" value="PROKAR_LIPOPROTEIN"/>
    <property type="match status" value="1"/>
</dbReference>
<dbReference type="InterPro" id="IPR006061">
    <property type="entry name" value="SBP_1_CS"/>
</dbReference>
<sequence length="450" mass="49412">MKKILALCFSSTLVVTALSGCSSNETTSSTTSPAATAAAVAATAAPATPAPKDDGKKVKLTVVHYMVEKPKVDTFKKVTDKFTEKNPNITFDIQVMPVDKFNDNIKLKIAANDQPDIIFGRPAGMVEMTQAGNFLDLTNEPFTQQIDDKFKPNVTYDNKVYGLPIDLMTNGVMYNKDIFKDAGISIPKTYSELLKAAETLKAKGIPAFAASWKDGASYMSFMWPDMWGGPLVKMPDYAGSITSGQKKFADLPEYKGFLTRVGQLSQYANADAKDITYDRASQLFAQGKAAMDIMGSFAIGTIRSYNPAGNFGVFMFPSYDNAADNYMTLSTDNTWMIGSKSKNVDAAKKFFAYMASDEGAQIWADGVQTISALKNNVKPSTQDSMASDFLDIYKTGKVVNNQLKPLWYGQFDDSWQKTMLKFIYADPKTRSVDALVQELDTTFAKIIANK</sequence>